<feature type="transmembrane region" description="Helical" evidence="1">
    <location>
        <begin position="70"/>
        <end position="93"/>
    </location>
</feature>
<reference evidence="2 3" key="1">
    <citation type="submission" date="2014-04" db="EMBL/GenBank/DDBJ databases">
        <title>Evolutionary Origins and Diversification of the Mycorrhizal Mutualists.</title>
        <authorList>
            <consortium name="DOE Joint Genome Institute"/>
            <consortium name="Mycorrhizal Genomics Consortium"/>
            <person name="Kohler A."/>
            <person name="Kuo A."/>
            <person name="Nagy L.G."/>
            <person name="Floudas D."/>
            <person name="Copeland A."/>
            <person name="Barry K.W."/>
            <person name="Cichocki N."/>
            <person name="Veneault-Fourrey C."/>
            <person name="LaButti K."/>
            <person name="Lindquist E.A."/>
            <person name="Lipzen A."/>
            <person name="Lundell T."/>
            <person name="Morin E."/>
            <person name="Murat C."/>
            <person name="Riley R."/>
            <person name="Ohm R."/>
            <person name="Sun H."/>
            <person name="Tunlid A."/>
            <person name="Henrissat B."/>
            <person name="Grigoriev I.V."/>
            <person name="Hibbett D.S."/>
            <person name="Martin F."/>
        </authorList>
    </citation>
    <scope>NUCLEOTIDE SEQUENCE [LARGE SCALE GENOMIC DNA]</scope>
    <source>
        <strain evidence="2 3">Koide BX008</strain>
    </source>
</reference>
<dbReference type="AlphaFoldDB" id="A0A0C2S3Q4"/>
<evidence type="ECO:0000256" key="1">
    <source>
        <dbReference type="SAM" id="Phobius"/>
    </source>
</evidence>
<sequence>MALSDPTLTQSPSLIQACVEKTYCPHTATYINAVGAFFSTSTREGINDSRPPSYAETLPEYSSSSEPETLAVYLFKFGFLFPPFWILGAVILISPLRAPEPKEASPSWLPEESHEKRQYITIEMRRVEVKWAKRCLWALITLTVMGIITGVAIWAALKR</sequence>
<feature type="transmembrane region" description="Helical" evidence="1">
    <location>
        <begin position="135"/>
        <end position="157"/>
    </location>
</feature>
<gene>
    <name evidence="2" type="ORF">M378DRAFT_171908</name>
</gene>
<evidence type="ECO:0000313" key="2">
    <source>
        <dbReference type="EMBL" id="KIL57305.1"/>
    </source>
</evidence>
<proteinExistence type="predicted"/>
<organism evidence="2 3">
    <name type="scientific">Amanita muscaria (strain Koide BX008)</name>
    <dbReference type="NCBI Taxonomy" id="946122"/>
    <lineage>
        <taxon>Eukaryota</taxon>
        <taxon>Fungi</taxon>
        <taxon>Dikarya</taxon>
        <taxon>Basidiomycota</taxon>
        <taxon>Agaricomycotina</taxon>
        <taxon>Agaricomycetes</taxon>
        <taxon>Agaricomycetidae</taxon>
        <taxon>Agaricales</taxon>
        <taxon>Pluteineae</taxon>
        <taxon>Amanitaceae</taxon>
        <taxon>Amanita</taxon>
    </lineage>
</organism>
<dbReference type="InParanoid" id="A0A0C2S3Q4"/>
<dbReference type="EMBL" id="KN818375">
    <property type="protein sequence ID" value="KIL57305.1"/>
    <property type="molecule type" value="Genomic_DNA"/>
</dbReference>
<dbReference type="HOGENOM" id="CLU_103448_0_0_1"/>
<evidence type="ECO:0000313" key="3">
    <source>
        <dbReference type="Proteomes" id="UP000054549"/>
    </source>
</evidence>
<keyword evidence="1" id="KW-0472">Membrane</keyword>
<keyword evidence="1" id="KW-1133">Transmembrane helix</keyword>
<keyword evidence="1" id="KW-0812">Transmembrane</keyword>
<keyword evidence="3" id="KW-1185">Reference proteome</keyword>
<dbReference type="OrthoDB" id="3358294at2759"/>
<dbReference type="Proteomes" id="UP000054549">
    <property type="component" value="Unassembled WGS sequence"/>
</dbReference>
<protein>
    <submittedName>
        <fullName evidence="2">Uncharacterized protein</fullName>
    </submittedName>
</protein>
<accession>A0A0C2S3Q4</accession>
<name>A0A0C2S3Q4_AMAMK</name>